<reference evidence="1 2" key="1">
    <citation type="submission" date="2018-06" db="EMBL/GenBank/DDBJ databases">
        <authorList>
            <consortium name="Pathogen Informatics"/>
            <person name="Doyle S."/>
        </authorList>
    </citation>
    <scope>NUCLEOTIDE SEQUENCE [LARGE SCALE GENOMIC DNA]</scope>
    <source>
        <strain evidence="1 2">NCTC12877</strain>
    </source>
</reference>
<gene>
    <name evidence="1" type="ORF">NCTC12877_01196</name>
</gene>
<dbReference type="EMBL" id="UGQB01000004">
    <property type="protein sequence ID" value="STZ08205.1"/>
    <property type="molecule type" value="Genomic_DNA"/>
</dbReference>
<keyword evidence="2" id="KW-1185">Reference proteome</keyword>
<proteinExistence type="predicted"/>
<dbReference type="STRING" id="1122244.GCA_000426885_00535"/>
<dbReference type="AlphaFoldDB" id="A0A378QZ53"/>
<accession>A0A378QZ53</accession>
<protein>
    <submittedName>
        <fullName evidence="1">Uncharacterized protein</fullName>
    </submittedName>
</protein>
<evidence type="ECO:0000313" key="1">
    <source>
        <dbReference type="EMBL" id="STZ08205.1"/>
    </source>
</evidence>
<sequence length="37" mass="4330">MNTTTINNHKALITFDSELGLFRGGVYRIKWRGRFLC</sequence>
<dbReference type="Proteomes" id="UP000254065">
    <property type="component" value="Unassembled WGS sequence"/>
</dbReference>
<evidence type="ECO:0000313" key="2">
    <source>
        <dbReference type="Proteomes" id="UP000254065"/>
    </source>
</evidence>
<name>A0A378QZ53_9GAMM</name>
<organism evidence="1 2">
    <name type="scientific">Moraxella caprae</name>
    <dbReference type="NCBI Taxonomy" id="90240"/>
    <lineage>
        <taxon>Bacteria</taxon>
        <taxon>Pseudomonadati</taxon>
        <taxon>Pseudomonadota</taxon>
        <taxon>Gammaproteobacteria</taxon>
        <taxon>Moraxellales</taxon>
        <taxon>Moraxellaceae</taxon>
        <taxon>Moraxella</taxon>
    </lineage>
</organism>